<comment type="caution">
    <text evidence="1">The sequence shown here is derived from an EMBL/GenBank/DDBJ whole genome shotgun (WGS) entry which is preliminary data.</text>
</comment>
<protein>
    <submittedName>
        <fullName evidence="1">Uncharacterized protein</fullName>
    </submittedName>
</protein>
<evidence type="ECO:0000313" key="1">
    <source>
        <dbReference type="EMBL" id="GAI16749.1"/>
    </source>
</evidence>
<organism evidence="1">
    <name type="scientific">marine sediment metagenome</name>
    <dbReference type="NCBI Taxonomy" id="412755"/>
    <lineage>
        <taxon>unclassified sequences</taxon>
        <taxon>metagenomes</taxon>
        <taxon>ecological metagenomes</taxon>
    </lineage>
</organism>
<reference evidence="1" key="1">
    <citation type="journal article" date="2014" name="Front. Microbiol.">
        <title>High frequency of phylogenetically diverse reductive dehalogenase-homologous genes in deep subseafloor sedimentary metagenomes.</title>
        <authorList>
            <person name="Kawai M."/>
            <person name="Futagami T."/>
            <person name="Toyoda A."/>
            <person name="Takaki Y."/>
            <person name="Nishi S."/>
            <person name="Hori S."/>
            <person name="Arai W."/>
            <person name="Tsubouchi T."/>
            <person name="Morono Y."/>
            <person name="Uchiyama I."/>
            <person name="Ito T."/>
            <person name="Fujiyama A."/>
            <person name="Inagaki F."/>
            <person name="Takami H."/>
        </authorList>
    </citation>
    <scope>NUCLEOTIDE SEQUENCE</scope>
    <source>
        <strain evidence="1">Expedition CK06-06</strain>
    </source>
</reference>
<name>X1NDK2_9ZZZZ</name>
<accession>X1NDK2</accession>
<dbReference type="EMBL" id="BARV01006766">
    <property type="protein sequence ID" value="GAI16749.1"/>
    <property type="molecule type" value="Genomic_DNA"/>
</dbReference>
<gene>
    <name evidence="1" type="ORF">S06H3_13864</name>
</gene>
<proteinExistence type="predicted"/>
<sequence>MLYDVYDYSNLVLDQIEASNITEAWDAARLRFTNILDIRDADVSLFGEPIGVGMDPTTEVYVQELPKCSFCDAQALYNGRTIFGAWGYMCEGHFQLYGIGLGTGKGQKLRPRKVLGEAEKILGEPEQELSVTMSEEAFETSVVEGVWYPTCPYCGVSTSAEPDATAIYCDACNKRFKIINPYF</sequence>
<dbReference type="AlphaFoldDB" id="X1NDK2"/>